<reference evidence="1 2" key="1">
    <citation type="journal article" date="2018" name="Plant J.">
        <title>Genome sequences of Chlorella sorokiniana UTEX 1602 and Micractinium conductrix SAG 241.80: implications to maltose excretion by a green alga.</title>
        <authorList>
            <person name="Arriola M.B."/>
            <person name="Velmurugan N."/>
            <person name="Zhang Y."/>
            <person name="Plunkett M.H."/>
            <person name="Hondzo H."/>
            <person name="Barney B.M."/>
        </authorList>
    </citation>
    <scope>NUCLEOTIDE SEQUENCE [LARGE SCALE GENOMIC DNA]</scope>
    <source>
        <strain evidence="2">UTEX 1602</strain>
    </source>
</reference>
<dbReference type="Proteomes" id="UP000239899">
    <property type="component" value="Unassembled WGS sequence"/>
</dbReference>
<dbReference type="GO" id="GO:0016301">
    <property type="term" value="F:kinase activity"/>
    <property type="evidence" value="ECO:0007669"/>
    <property type="project" value="UniProtKB-KW"/>
</dbReference>
<proteinExistence type="predicted"/>
<accession>A0A2P6TCF2</accession>
<sequence>MSLRQAAQAVCRQLKGRAASLQHQQQRAAGNLPVKPNKYVEDWGVRREHIENEFRWDASTLTRIAIWAGLVPYAIYVGCVSEFNTVDTQAKRPEREMWGSSD</sequence>
<dbReference type="AlphaFoldDB" id="A0A2P6TCF2"/>
<name>A0A2P6TCF2_CHLSO</name>
<dbReference type="PANTHER" id="PTHR35479:SF4">
    <property type="entry name" value="OS01G0750800 PROTEIN"/>
    <property type="match status" value="1"/>
</dbReference>
<protein>
    <submittedName>
        <fullName evidence="1">TOR kinase binding</fullName>
    </submittedName>
</protein>
<dbReference type="STRING" id="3076.A0A2P6TCF2"/>
<dbReference type="EMBL" id="LHPG02000025">
    <property type="protein sequence ID" value="PRW20292.1"/>
    <property type="molecule type" value="Genomic_DNA"/>
</dbReference>
<keyword evidence="1" id="KW-0808">Transferase</keyword>
<keyword evidence="1" id="KW-0418">Kinase</keyword>
<comment type="caution">
    <text evidence="1">The sequence shown here is derived from an EMBL/GenBank/DDBJ whole genome shotgun (WGS) entry which is preliminary data.</text>
</comment>
<keyword evidence="2" id="KW-1185">Reference proteome</keyword>
<dbReference type="OrthoDB" id="504268at2759"/>
<gene>
    <name evidence="1" type="ORF">C2E21_9185</name>
</gene>
<evidence type="ECO:0000313" key="1">
    <source>
        <dbReference type="EMBL" id="PRW20292.1"/>
    </source>
</evidence>
<dbReference type="PANTHER" id="PTHR35479">
    <property type="entry name" value="UNNAMED PRODUCT"/>
    <property type="match status" value="1"/>
</dbReference>
<evidence type="ECO:0000313" key="2">
    <source>
        <dbReference type="Proteomes" id="UP000239899"/>
    </source>
</evidence>
<organism evidence="1 2">
    <name type="scientific">Chlorella sorokiniana</name>
    <name type="common">Freshwater green alga</name>
    <dbReference type="NCBI Taxonomy" id="3076"/>
    <lineage>
        <taxon>Eukaryota</taxon>
        <taxon>Viridiplantae</taxon>
        <taxon>Chlorophyta</taxon>
        <taxon>core chlorophytes</taxon>
        <taxon>Trebouxiophyceae</taxon>
        <taxon>Chlorellales</taxon>
        <taxon>Chlorellaceae</taxon>
        <taxon>Chlorella clade</taxon>
        <taxon>Chlorella</taxon>
    </lineage>
</organism>